<keyword evidence="18" id="KW-1185">Reference proteome</keyword>
<evidence type="ECO:0000256" key="9">
    <source>
        <dbReference type="ARBA" id="ARBA00023098"/>
    </source>
</evidence>
<dbReference type="InterPro" id="IPR001885">
    <property type="entry name" value="LipOase_mml"/>
</dbReference>
<accession>A0A3B3Q2G9</accession>
<comment type="subcellular location">
    <subcellularLocation>
        <location evidence="1">Cytoplasm</location>
    </subcellularLocation>
</comment>
<dbReference type="PROSITE" id="PS00711">
    <property type="entry name" value="LIPOXYGENASE_1"/>
    <property type="match status" value="1"/>
</dbReference>
<evidence type="ECO:0000256" key="8">
    <source>
        <dbReference type="ARBA" id="ARBA00023004"/>
    </source>
</evidence>
<comment type="similarity">
    <text evidence="3 14">Belongs to the lipoxygenase family.</text>
</comment>
<dbReference type="OrthoDB" id="407298at2759"/>
<dbReference type="SUPFAM" id="SSF48484">
    <property type="entry name" value="Lipoxigenase"/>
    <property type="match status" value="1"/>
</dbReference>
<dbReference type="GO" id="GO:0016702">
    <property type="term" value="F:oxidoreductase activity, acting on single donors with incorporation of molecular oxygen, incorporation of two atoms of oxygen"/>
    <property type="evidence" value="ECO:0007669"/>
    <property type="project" value="InterPro"/>
</dbReference>
<sequence length="671" mass="75217">MEEEYRVTVRTAMTPNAGSYGTAQVTLLGTQAVSPTVSVGNGKQRLTPGSGCVITVRTKESLGSVALVRLCLEGRPGFPDLDWLCQGVEVTTLSSAPEGRRHTEYFPCSKWLRTADGSIVLWSRRVCIVNLETVDVLKDHRVQQLQIKQKIFRWSTFAEGLPHCVDMASVNQLGPNMSYMRQSPGTNLLYLRGFGEMACSWSSLEDMELLFAHNSQGTTTAKYVHAHWKEDSFFGYQCLNGCNPLMLHRIQHIPPNMSVTPDMLHPFLPEGSSLEQEIKLGTIFLLDYKLLEGVPANTINGKQQYLAAPLCLLHSDQQGHLKPIAIQVQQTPSPQNPVFVPSDPELDWLLAKTWVRCADFQCHQLTSHFLRTHILGEVVCIATLRQFPEMHPLYQLLMPHIWSTLQINIQARMSLLAPGGVFDKSIGCGLKGIPVLLRNATQQLSYRSLCVPDDLEDRGVASLPQSYYAQDSLRVWAVLHSFVSNWVDLYYNSNSNVEQDAELQNWIQEIFTHGFLQLSQSGIPQSFQTKMELSKFVTMIIYSCSALHAAVNFSQLEFSLWMPNSPPTMNCPPPQSKGSVTMDDFLSILPDVNVTCSVLITLSLLSQPGADFIPLCQYREEHFSSDAPRRLVEALQRKLKSLSAEIADRNSQLELPYPYLSPDRIENSVTI</sequence>
<feature type="binding site" evidence="11">
    <location>
        <position position="41"/>
    </location>
    <ligand>
        <name>Ca(2+)</name>
        <dbReference type="ChEBI" id="CHEBI:29108"/>
        <label>1</label>
    </ligand>
</feature>
<feature type="binding site" evidence="11">
    <location>
        <position position="82"/>
    </location>
    <ligand>
        <name>Ca(2+)</name>
        <dbReference type="ChEBI" id="CHEBI:29108"/>
        <label>1</label>
    </ligand>
</feature>
<feature type="domain" description="Lipoxygenase" evidence="16">
    <location>
        <begin position="127"/>
        <end position="671"/>
    </location>
</feature>
<evidence type="ECO:0000256" key="12">
    <source>
        <dbReference type="PIRSR" id="PIRSR601885-3"/>
    </source>
</evidence>
<dbReference type="Pfam" id="PF01477">
    <property type="entry name" value="PLAT"/>
    <property type="match status" value="1"/>
</dbReference>
<comment type="caution">
    <text evidence="13">Lacks conserved residue(s) required for the propagation of feature annotation.</text>
</comment>
<keyword evidence="9" id="KW-0443">Lipid metabolism</keyword>
<feature type="binding site" evidence="10">
    <location>
        <position position="373"/>
    </location>
    <ligand>
        <name>Fe cation</name>
        <dbReference type="ChEBI" id="CHEBI:24875"/>
        <note>catalytic</note>
    </ligand>
</feature>
<dbReference type="AlphaFoldDB" id="A0A3B3Q2G9"/>
<name>A0A3B3Q2G9_9TELE</name>
<dbReference type="GO" id="GO:0005737">
    <property type="term" value="C:cytoplasm"/>
    <property type="evidence" value="ECO:0007669"/>
    <property type="project" value="UniProtKB-SubCell"/>
</dbReference>
<organism evidence="17 18">
    <name type="scientific">Paramormyrops kingsleyae</name>
    <dbReference type="NCBI Taxonomy" id="1676925"/>
    <lineage>
        <taxon>Eukaryota</taxon>
        <taxon>Metazoa</taxon>
        <taxon>Chordata</taxon>
        <taxon>Craniata</taxon>
        <taxon>Vertebrata</taxon>
        <taxon>Euteleostomi</taxon>
        <taxon>Actinopterygii</taxon>
        <taxon>Neopterygii</taxon>
        <taxon>Teleostei</taxon>
        <taxon>Osteoglossocephala</taxon>
        <taxon>Osteoglossomorpha</taxon>
        <taxon>Osteoglossiformes</taxon>
        <taxon>Mormyridae</taxon>
        <taxon>Paramormyrops</taxon>
    </lineage>
</organism>
<evidence type="ECO:0000313" key="18">
    <source>
        <dbReference type="Proteomes" id="UP000261540"/>
    </source>
</evidence>
<evidence type="ECO:0000256" key="7">
    <source>
        <dbReference type="ARBA" id="ARBA00023002"/>
    </source>
</evidence>
<dbReference type="PROSITE" id="PS51393">
    <property type="entry name" value="LIPOXYGENASE_3"/>
    <property type="match status" value="1"/>
</dbReference>
<dbReference type="Ensembl" id="ENSPKIT00000024495.1">
    <property type="protein sequence ID" value="ENSPKIP00000000597.1"/>
    <property type="gene ID" value="ENSPKIG00000019199.1"/>
</dbReference>
<keyword evidence="8 10" id="KW-0408">Iron</keyword>
<dbReference type="PRINTS" id="PR00087">
    <property type="entry name" value="LIPOXYGENASE"/>
</dbReference>
<evidence type="ECO:0000256" key="5">
    <source>
        <dbReference type="ARBA" id="ARBA00022723"/>
    </source>
</evidence>
<dbReference type="Proteomes" id="UP000261540">
    <property type="component" value="Unplaced"/>
</dbReference>
<comment type="pathway">
    <text evidence="2">Lipid metabolism.</text>
</comment>
<dbReference type="InterPro" id="IPR020833">
    <property type="entry name" value="LipOase_Fe_BS"/>
</dbReference>
<dbReference type="InterPro" id="IPR020834">
    <property type="entry name" value="LipOase_CS"/>
</dbReference>
<evidence type="ECO:0000313" key="17">
    <source>
        <dbReference type="Ensembl" id="ENSPKIP00000000622.1"/>
    </source>
</evidence>
<evidence type="ECO:0000256" key="4">
    <source>
        <dbReference type="ARBA" id="ARBA00022490"/>
    </source>
</evidence>
<feature type="binding site" evidence="11">
    <location>
        <position position="18"/>
    </location>
    <ligand>
        <name>Ca(2+)</name>
        <dbReference type="ChEBI" id="CHEBI:29108"/>
        <label>1</label>
    </ligand>
</feature>
<dbReference type="PANTHER" id="PTHR11771">
    <property type="entry name" value="LIPOXYGENASE"/>
    <property type="match status" value="1"/>
</dbReference>
<feature type="domain" description="PLAT" evidence="15">
    <location>
        <begin position="3"/>
        <end position="126"/>
    </location>
</feature>
<dbReference type="PROSITE" id="PS00081">
    <property type="entry name" value="LIPOXYGENASE_2"/>
    <property type="match status" value="1"/>
</dbReference>
<feature type="site" description="Essential for stabilizing binding to COTL1" evidence="12">
    <location>
        <position position="111"/>
    </location>
</feature>
<dbReference type="STRING" id="1676925.ENSPKIP00000000622"/>
<dbReference type="InterPro" id="IPR013819">
    <property type="entry name" value="LipOase_C"/>
</dbReference>
<comment type="cofactor">
    <cofactor evidence="10">
        <name>Fe cation</name>
        <dbReference type="ChEBI" id="CHEBI:24875"/>
    </cofactor>
    <text evidence="10">Binds 1 Fe cation per subunit.</text>
</comment>
<evidence type="ECO:0000259" key="16">
    <source>
        <dbReference type="PROSITE" id="PS51393"/>
    </source>
</evidence>
<dbReference type="PROSITE" id="PS50095">
    <property type="entry name" value="PLAT"/>
    <property type="match status" value="1"/>
</dbReference>
<dbReference type="Gene3D" id="3.10.450.60">
    <property type="match status" value="1"/>
</dbReference>
<feature type="binding site" evidence="10">
    <location>
        <position position="368"/>
    </location>
    <ligand>
        <name>Fe cation</name>
        <dbReference type="ChEBI" id="CHEBI:24875"/>
        <note>catalytic</note>
    </ligand>
</feature>
<reference evidence="17" key="1">
    <citation type="submission" date="2025-05" db="UniProtKB">
        <authorList>
            <consortium name="Ensembl"/>
        </authorList>
    </citation>
    <scope>IDENTIFICATION</scope>
</reference>
<proteinExistence type="inferred from homology"/>
<dbReference type="InterPro" id="IPR001024">
    <property type="entry name" value="PLAT/LH2_dom"/>
</dbReference>
<protein>
    <submittedName>
        <fullName evidence="17">Arachidonate 15-lipoxygenase B-like</fullName>
    </submittedName>
</protein>
<evidence type="ECO:0000256" key="2">
    <source>
        <dbReference type="ARBA" id="ARBA00005189"/>
    </source>
</evidence>
<dbReference type="Gene3D" id="2.60.60.20">
    <property type="entry name" value="PLAT/LH2 domain"/>
    <property type="match status" value="1"/>
</dbReference>
<keyword evidence="4" id="KW-0963">Cytoplasm</keyword>
<evidence type="ECO:0000256" key="1">
    <source>
        <dbReference type="ARBA" id="ARBA00004496"/>
    </source>
</evidence>
<dbReference type="PRINTS" id="PR00467">
    <property type="entry name" value="MAMLPOXGNASE"/>
</dbReference>
<feature type="binding site" evidence="10">
    <location>
        <position position="548"/>
    </location>
    <ligand>
        <name>Fe cation</name>
        <dbReference type="ChEBI" id="CHEBI:24875"/>
        <note>catalytic</note>
    </ligand>
</feature>
<evidence type="ECO:0000256" key="3">
    <source>
        <dbReference type="ARBA" id="ARBA00009419"/>
    </source>
</evidence>
<evidence type="ECO:0000256" key="14">
    <source>
        <dbReference type="RuleBase" id="RU003974"/>
    </source>
</evidence>
<dbReference type="GeneTree" id="ENSGT00940000156796"/>
<keyword evidence="7 14" id="KW-0560">Oxidoreductase</keyword>
<dbReference type="Gene3D" id="1.20.245.10">
    <property type="entry name" value="Lipoxygenase-1, Domain 5"/>
    <property type="match status" value="1"/>
</dbReference>
<dbReference type="Pfam" id="PF00305">
    <property type="entry name" value="Lipoxygenase"/>
    <property type="match status" value="1"/>
</dbReference>
<keyword evidence="6 14" id="KW-0223">Dioxygenase</keyword>
<evidence type="ECO:0000259" key="15">
    <source>
        <dbReference type="PROSITE" id="PS50095"/>
    </source>
</evidence>
<dbReference type="KEGG" id="pki:111852905"/>
<keyword evidence="11" id="KW-0106">Calcium</keyword>
<keyword evidence="5 10" id="KW-0479">Metal-binding</keyword>
<dbReference type="FunFam" id="1.20.245.10:FF:000001">
    <property type="entry name" value="Arachidonate 5-lipoxygenase a"/>
    <property type="match status" value="1"/>
</dbReference>
<evidence type="ECO:0000256" key="10">
    <source>
        <dbReference type="PIRSR" id="PIRSR601885-1"/>
    </source>
</evidence>
<dbReference type="InterPro" id="IPR036392">
    <property type="entry name" value="PLAT/LH2_dom_sf"/>
</dbReference>
<evidence type="ECO:0000256" key="6">
    <source>
        <dbReference type="ARBA" id="ARBA00022964"/>
    </source>
</evidence>
<feature type="binding site" evidence="10">
    <location>
        <position position="671"/>
    </location>
    <ligand>
        <name>Fe cation</name>
        <dbReference type="ChEBI" id="CHEBI:24875"/>
        <note>catalytic</note>
    </ligand>
</feature>
<dbReference type="SUPFAM" id="SSF49723">
    <property type="entry name" value="Lipase/lipooxygenase domain (PLAT/LH2 domain)"/>
    <property type="match status" value="1"/>
</dbReference>
<dbReference type="Ensembl" id="ENSPKIT00000024520.1">
    <property type="protein sequence ID" value="ENSPKIP00000000622.1"/>
    <property type="gene ID" value="ENSPKIG00000019199.1"/>
</dbReference>
<dbReference type="GO" id="GO:0005506">
    <property type="term" value="F:iron ion binding"/>
    <property type="evidence" value="ECO:0007669"/>
    <property type="project" value="InterPro"/>
</dbReference>
<evidence type="ECO:0000256" key="13">
    <source>
        <dbReference type="PROSITE-ProRule" id="PRU00152"/>
    </source>
</evidence>
<dbReference type="GO" id="GO:0034440">
    <property type="term" value="P:lipid oxidation"/>
    <property type="evidence" value="ECO:0007669"/>
    <property type="project" value="InterPro"/>
</dbReference>
<dbReference type="InterPro" id="IPR000907">
    <property type="entry name" value="LipOase"/>
</dbReference>
<dbReference type="InterPro" id="IPR036226">
    <property type="entry name" value="LipOase_C_sf"/>
</dbReference>
<evidence type="ECO:0000256" key="11">
    <source>
        <dbReference type="PIRSR" id="PIRSR601885-2"/>
    </source>
</evidence>